<dbReference type="RefSeq" id="WP_245730450.1">
    <property type="nucleotide sequence ID" value="NZ_FMHW01000002.1"/>
</dbReference>
<reference evidence="3" key="1">
    <citation type="submission" date="2016-06" db="EMBL/GenBank/DDBJ databases">
        <authorList>
            <person name="Varghese N."/>
            <person name="Submissions Spin"/>
        </authorList>
    </citation>
    <scope>NUCLEOTIDE SEQUENCE [LARGE SCALE GENOMIC DNA]</scope>
    <source>
        <strain evidence="3">DSM 43817</strain>
    </source>
</reference>
<proteinExistence type="predicted"/>
<dbReference type="STRING" id="145854.GA0074692_5186"/>
<name>A0A1C6TAU9_9ACTN</name>
<dbReference type="Proteomes" id="UP000198959">
    <property type="component" value="Unassembled WGS sequence"/>
</dbReference>
<dbReference type="EMBL" id="FMHW01000002">
    <property type="protein sequence ID" value="SCL38936.1"/>
    <property type="molecule type" value="Genomic_DNA"/>
</dbReference>
<gene>
    <name evidence="2" type="ORF">GA0074692_5186</name>
</gene>
<feature type="region of interest" description="Disordered" evidence="1">
    <location>
        <begin position="84"/>
        <end position="107"/>
    </location>
</feature>
<evidence type="ECO:0000313" key="3">
    <source>
        <dbReference type="Proteomes" id="UP000198959"/>
    </source>
</evidence>
<protein>
    <recommendedName>
        <fullName evidence="4">Flavin reductase</fullName>
    </recommendedName>
</protein>
<evidence type="ECO:0008006" key="4">
    <source>
        <dbReference type="Google" id="ProtNLM"/>
    </source>
</evidence>
<evidence type="ECO:0000256" key="1">
    <source>
        <dbReference type="SAM" id="MobiDB-lite"/>
    </source>
</evidence>
<accession>A0A1C6TAU9</accession>
<dbReference type="AlphaFoldDB" id="A0A1C6TAU9"/>
<keyword evidence="3" id="KW-1185">Reference proteome</keyword>
<evidence type="ECO:0000313" key="2">
    <source>
        <dbReference type="EMBL" id="SCL38936.1"/>
    </source>
</evidence>
<sequence length="107" mass="11594">MARTHPGRDHVAARPCWRCRACGAPWPCAPAKLALLDQFAGHSVARAFFMAARLEEAIADAVELGQKPDVAALTERFTQWVREARRARSGGGDSDASSQHTAAPRLD</sequence>
<organism evidence="2 3">
    <name type="scientific">Micromonospora pallida</name>
    <dbReference type="NCBI Taxonomy" id="145854"/>
    <lineage>
        <taxon>Bacteria</taxon>
        <taxon>Bacillati</taxon>
        <taxon>Actinomycetota</taxon>
        <taxon>Actinomycetes</taxon>
        <taxon>Micromonosporales</taxon>
        <taxon>Micromonosporaceae</taxon>
        <taxon>Micromonospora</taxon>
    </lineage>
</organism>